<evidence type="ECO:0000313" key="2">
    <source>
        <dbReference type="EMBL" id="DAF94140.1"/>
    </source>
</evidence>
<dbReference type="EMBL" id="BK016090">
    <property type="protein sequence ID" value="DAF94140.1"/>
    <property type="molecule type" value="Genomic_DNA"/>
</dbReference>
<proteinExistence type="predicted"/>
<name>A0A8S5UI84_9CAUD</name>
<reference evidence="2" key="1">
    <citation type="journal article" date="2021" name="Proc. Natl. Acad. Sci. U.S.A.">
        <title>A Catalog of Tens of Thousands of Viruses from Human Metagenomes Reveals Hidden Associations with Chronic Diseases.</title>
        <authorList>
            <person name="Tisza M.J."/>
            <person name="Buck C.B."/>
        </authorList>
    </citation>
    <scope>NUCLEOTIDE SEQUENCE</scope>
    <source>
        <strain evidence="2">Ctu2j3</strain>
    </source>
</reference>
<sequence>MRDVFLRRVKCGFGPVRYFGMIVRKQAGGGNRLDHPFLFARRSACARGSDFCQHPARPSGMPPSCLFSPMQYREPPSKSRLV</sequence>
<dbReference type="EMBL" id="BK016090">
    <property type="protein sequence ID" value="DAF94271.1"/>
    <property type="molecule type" value="Genomic_DNA"/>
</dbReference>
<protein>
    <submittedName>
        <fullName evidence="2">Uncharacterized protein</fullName>
    </submittedName>
</protein>
<evidence type="ECO:0000256" key="1">
    <source>
        <dbReference type="SAM" id="MobiDB-lite"/>
    </source>
</evidence>
<feature type="region of interest" description="Disordered" evidence="1">
    <location>
        <begin position="56"/>
        <end position="82"/>
    </location>
</feature>
<organism evidence="2">
    <name type="scientific">Myoviridae sp. ctu2j3</name>
    <dbReference type="NCBI Taxonomy" id="2825197"/>
    <lineage>
        <taxon>Viruses</taxon>
        <taxon>Duplodnaviria</taxon>
        <taxon>Heunggongvirae</taxon>
        <taxon>Uroviricota</taxon>
        <taxon>Caudoviricetes</taxon>
    </lineage>
</organism>
<accession>A0A8S5UI84</accession>